<dbReference type="KEGG" id="poi:BOP93_12940"/>
<evidence type="ECO:0000313" key="9">
    <source>
        <dbReference type="EMBL" id="AUZ46460.1"/>
    </source>
</evidence>
<evidence type="ECO:0000313" key="10">
    <source>
        <dbReference type="Proteomes" id="UP000239888"/>
    </source>
</evidence>
<keyword evidence="4 8" id="KW-0472">Membrane</keyword>
<dbReference type="AlphaFoldDB" id="A0A2L0RWR0"/>
<accession>A0A2L0RWR0</accession>
<keyword evidence="7 8" id="KW-0449">Lipoprotein</keyword>
<keyword evidence="3 8" id="KW-0812">Transmembrane</keyword>
<sequence>MPLKPRTAIYYQVKNIKPFIRLRTGRTRLALSLIVLLVLAGCSVAPLPPLNPAPPDAWRNSRAYTAPAHPEFKQWWHAFGDPELDALVIRALQKNLDVAEATERLRATRILSQRAQSPYLPALGIKTTDAVSPDTSTSYLLLGLDAQWELPLFGAKQSADRLAHGHEALMTGDLRTVRVSLVAEVSSRWIELRAAQQLEATLSAIEQVQRKKLELLLVREHLNLTASTEIAKARAELARCAIALNAPRQTINRSAQQLALLVGQNEPDAAWLQPGPPPKLGPWQLTSLPADLLRTRPEISIAEAQVLIAAGELGMSRADIYPRISLGASLQWSVNIASNRKRTRSGDSIFSAGPGISIPLFDWGQRLANAQAKDHQLQAAVLAYQQSVLQGVAEAETALGDLEQLRVYEQSSLHALTESQAYLDALEQRARLGLLSELDIDDARIEKLNALQQVARANAERGLAYITLYKALGGAPLPADTLKDID</sequence>
<keyword evidence="5 8" id="KW-0564">Palmitate</keyword>
<dbReference type="Proteomes" id="UP000239888">
    <property type="component" value="Chromosome"/>
</dbReference>
<dbReference type="RefSeq" id="WP_104503003.1">
    <property type="nucleotide sequence ID" value="NZ_CP018049.1"/>
</dbReference>
<gene>
    <name evidence="9" type="ORF">BOP93_12940</name>
</gene>
<dbReference type="Gene3D" id="1.20.1600.10">
    <property type="entry name" value="Outer membrane efflux proteins (OEP)"/>
    <property type="match status" value="1"/>
</dbReference>
<dbReference type="InterPro" id="IPR003423">
    <property type="entry name" value="OMP_efflux"/>
</dbReference>
<evidence type="ECO:0000256" key="1">
    <source>
        <dbReference type="ARBA" id="ARBA00007613"/>
    </source>
</evidence>
<evidence type="ECO:0000256" key="4">
    <source>
        <dbReference type="ARBA" id="ARBA00023136"/>
    </source>
</evidence>
<dbReference type="NCBIfam" id="TIGR01845">
    <property type="entry name" value="outer_NodT"/>
    <property type="match status" value="1"/>
</dbReference>
<dbReference type="GO" id="GO:0009279">
    <property type="term" value="C:cell outer membrane"/>
    <property type="evidence" value="ECO:0007669"/>
    <property type="project" value="UniProtKB-SubCell"/>
</dbReference>
<evidence type="ECO:0000256" key="6">
    <source>
        <dbReference type="ARBA" id="ARBA00023237"/>
    </source>
</evidence>
<name>A0A2L0RWR0_9PSED</name>
<proteinExistence type="inferred from homology"/>
<evidence type="ECO:0000256" key="3">
    <source>
        <dbReference type="ARBA" id="ARBA00022692"/>
    </source>
</evidence>
<evidence type="ECO:0000256" key="5">
    <source>
        <dbReference type="ARBA" id="ARBA00023139"/>
    </source>
</evidence>
<dbReference type="Gene3D" id="2.20.200.10">
    <property type="entry name" value="Outer membrane efflux proteins (OEP)"/>
    <property type="match status" value="1"/>
</dbReference>
<dbReference type="EMBL" id="CP018049">
    <property type="protein sequence ID" value="AUZ46460.1"/>
    <property type="molecule type" value="Genomic_DNA"/>
</dbReference>
<dbReference type="SUPFAM" id="SSF56954">
    <property type="entry name" value="Outer membrane efflux proteins (OEP)"/>
    <property type="match status" value="1"/>
</dbReference>
<reference evidence="9 10" key="1">
    <citation type="journal article" date="2018" name="Front. Microbiol.">
        <title>Pseudomonas orientalis F9: A Potent Antagonist against Phytopathogens with Phytotoxic Effect in the Apple Flower.</title>
        <authorList>
            <person name="Zengerer V."/>
            <person name="Schmid M."/>
            <person name="Bieri M."/>
            <person name="Muller D.C."/>
            <person name="Remus-Emsermann M.N.P."/>
            <person name="Ahrens C.H."/>
            <person name="Pelludat C."/>
        </authorList>
    </citation>
    <scope>NUCLEOTIDE SEQUENCE [LARGE SCALE GENOMIC DNA]</scope>
    <source>
        <strain evidence="9 10">F9</strain>
    </source>
</reference>
<protein>
    <submittedName>
        <fullName evidence="9">RND transporter</fullName>
    </submittedName>
</protein>
<evidence type="ECO:0000256" key="8">
    <source>
        <dbReference type="RuleBase" id="RU362097"/>
    </source>
</evidence>
<evidence type="ECO:0000256" key="2">
    <source>
        <dbReference type="ARBA" id="ARBA00022452"/>
    </source>
</evidence>
<keyword evidence="6" id="KW-0998">Cell outer membrane</keyword>
<evidence type="ECO:0000256" key="7">
    <source>
        <dbReference type="ARBA" id="ARBA00023288"/>
    </source>
</evidence>
<dbReference type="PANTHER" id="PTHR30203">
    <property type="entry name" value="OUTER MEMBRANE CATION EFFLUX PROTEIN"/>
    <property type="match status" value="1"/>
</dbReference>
<dbReference type="GO" id="GO:0015562">
    <property type="term" value="F:efflux transmembrane transporter activity"/>
    <property type="evidence" value="ECO:0007669"/>
    <property type="project" value="InterPro"/>
</dbReference>
<dbReference type="InterPro" id="IPR010131">
    <property type="entry name" value="MdtP/NodT-like"/>
</dbReference>
<keyword evidence="2 8" id="KW-1134">Transmembrane beta strand</keyword>
<dbReference type="Pfam" id="PF02321">
    <property type="entry name" value="OEP"/>
    <property type="match status" value="2"/>
</dbReference>
<organism evidence="9 10">
    <name type="scientific">Pseudomonas orientalis</name>
    <dbReference type="NCBI Taxonomy" id="76758"/>
    <lineage>
        <taxon>Bacteria</taxon>
        <taxon>Pseudomonadati</taxon>
        <taxon>Pseudomonadota</taxon>
        <taxon>Gammaproteobacteria</taxon>
        <taxon>Pseudomonadales</taxon>
        <taxon>Pseudomonadaceae</taxon>
        <taxon>Pseudomonas</taxon>
    </lineage>
</organism>
<comment type="subcellular location">
    <subcellularLocation>
        <location evidence="8">Cell outer membrane</location>
        <topology evidence="8">Lipid-anchor</topology>
    </subcellularLocation>
</comment>
<comment type="similarity">
    <text evidence="1 8">Belongs to the outer membrane factor (OMF) (TC 1.B.17) family.</text>
</comment>